<keyword evidence="9 14" id="KW-1133">Transmembrane helix</keyword>
<evidence type="ECO:0000256" key="9">
    <source>
        <dbReference type="ARBA" id="ARBA00022989"/>
    </source>
</evidence>
<feature type="signal peptide" evidence="15">
    <location>
        <begin position="1"/>
        <end position="30"/>
    </location>
</feature>
<dbReference type="InterPro" id="IPR024788">
    <property type="entry name" value="Malectin-like_Carb-bd_dom"/>
</dbReference>
<dbReference type="PANTHER" id="PTHR34590:SF15">
    <property type="entry name" value="PROTEIN KINASE DOMAIN-CONTAINING PROTEIN"/>
    <property type="match status" value="1"/>
</dbReference>
<evidence type="ECO:0000256" key="4">
    <source>
        <dbReference type="ARBA" id="ARBA00022692"/>
    </source>
</evidence>
<keyword evidence="10 14" id="KW-0472">Membrane</keyword>
<evidence type="ECO:0000313" key="17">
    <source>
        <dbReference type="Proteomes" id="UP000504608"/>
    </source>
</evidence>
<dbReference type="OrthoDB" id="1720310at2759"/>
<keyword evidence="8 12" id="KW-0067">ATP-binding</keyword>
<evidence type="ECO:0000256" key="15">
    <source>
        <dbReference type="SAM" id="SignalP"/>
    </source>
</evidence>
<dbReference type="Proteomes" id="UP000504608">
    <property type="component" value="Unplaced"/>
</dbReference>
<accession>A0A6J1KHN3</accession>
<evidence type="ECO:0000256" key="14">
    <source>
        <dbReference type="SAM" id="Phobius"/>
    </source>
</evidence>
<dbReference type="SUPFAM" id="SSF56112">
    <property type="entry name" value="Protein kinase-like (PK-like)"/>
    <property type="match status" value="1"/>
</dbReference>
<evidence type="ECO:0000256" key="2">
    <source>
        <dbReference type="ARBA" id="ARBA00022527"/>
    </source>
</evidence>
<dbReference type="InterPro" id="IPR000719">
    <property type="entry name" value="Prot_kinase_dom"/>
</dbReference>
<keyword evidence="2" id="KW-0723">Serine/threonine-protein kinase</keyword>
<keyword evidence="3" id="KW-0808">Transferase</keyword>
<evidence type="ECO:0000259" key="16">
    <source>
        <dbReference type="PROSITE" id="PS50011"/>
    </source>
</evidence>
<evidence type="ECO:0000256" key="8">
    <source>
        <dbReference type="ARBA" id="ARBA00022840"/>
    </source>
</evidence>
<evidence type="ECO:0000256" key="5">
    <source>
        <dbReference type="ARBA" id="ARBA00022729"/>
    </source>
</evidence>
<comment type="subcellular location">
    <subcellularLocation>
        <location evidence="1">Membrane</location>
        <topology evidence="1">Single-pass type I membrane protein</topology>
    </subcellularLocation>
</comment>
<evidence type="ECO:0000313" key="18">
    <source>
        <dbReference type="RefSeq" id="XP_022998758.1"/>
    </source>
</evidence>
<dbReference type="RefSeq" id="XP_022998758.1">
    <property type="nucleotide sequence ID" value="XM_023142990.1"/>
</dbReference>
<dbReference type="KEGG" id="cmax:111493327"/>
<dbReference type="GO" id="GO:0005524">
    <property type="term" value="F:ATP binding"/>
    <property type="evidence" value="ECO:0007669"/>
    <property type="project" value="UniProtKB-UniRule"/>
</dbReference>
<dbReference type="FunFam" id="2.60.120.430:FF:000007">
    <property type="entry name" value="FERONIA receptor-like kinase"/>
    <property type="match status" value="1"/>
</dbReference>
<dbReference type="PANTHER" id="PTHR34590">
    <property type="entry name" value="OS03G0124300 PROTEIN-RELATED"/>
    <property type="match status" value="1"/>
</dbReference>
<keyword evidence="17" id="KW-1185">Reference proteome</keyword>
<sequence length="906" mass="100869">MADCKPNYASAISTLLFAFFHLQFLSLPIAGDLTVPYEPTEIISLDCGSSGNTHQLGDTAHTWEGDTASKFFPSNLLHNGQSIQAEAQFSPAGVPFTTARLSHAAFTYLFPLTPGQKFIRLYFYSAKFQSFDRSKAVFSVSAGPFTLLRDFNAAVNADASGEDTLFREFCVYVEGNDQKLNLTFSPSNQDSYAFVSGIQIVSMPVNLYHTPPEMNNDGGRGLNLVGQNNQFFPIENYTSLETMYRIDICGNNISPVNDTGMLRTWSADSESKLSDEYLDEACPTNLDILLNHSKIPAYSAPDRVYQTARTMGPNVTRNKSYNLTWVYPVDPGFFYMIRLHFCEFQKEINDTNDRVFLIYIANTIVEKGADVFRWAGGKDIPYYRDYAVNMPHNNGEKKVSLSVKLQANPDDWRTRFTNVILNGIEIFKLNDSSGNLADQNPDPPRTPPLLPPTPQSRKSDRKMVGVLIPAVVGGLVAVIALGLFVFCRRRTFSDQTSSDGTSWWAPYSMSTNKSSKTRNSNLPSNLCRYFSLSEIKSATKNFDDLFIIGVGGFGNVYKGYIDDGATQVAIKRLKPGSKQGAHEFKTEIEMLSQLRHLHLVSLIGYCNDGNEMILVYDYMSHGTLRSHLYGDDEQPLTWNQRLQICVGAARGLHYLHTGAKHTIIHRDVKTTNILLDDKWVAKVSDFGLSKVGPTNMSKAHISTVVKGSFGYLDPEYYRRQQLTEKSDVYSFGVVLCEILCARPPLLRNADKKQVYLAEWVRRSYSDNTVGQIIDRNIKDEISPECLRKFIEIAVSCIQDDGIKRPAMTDVVWGLEFALQLQEASKKKVVKDEVGGGGGGGDKGVDEEEGWLMGEMLFSSVWDGRRGSDSGISSEVATTSNSEDSSSASDKRMSGTVFSEIKNPAGR</sequence>
<feature type="region of interest" description="Disordered" evidence="13">
    <location>
        <begin position="435"/>
        <end position="458"/>
    </location>
</feature>
<dbReference type="Gene3D" id="2.60.120.430">
    <property type="entry name" value="Galactose-binding lectin"/>
    <property type="match status" value="2"/>
</dbReference>
<dbReference type="Pfam" id="PF07714">
    <property type="entry name" value="PK_Tyr_Ser-Thr"/>
    <property type="match status" value="1"/>
</dbReference>
<dbReference type="AlphaFoldDB" id="A0A6J1KHN3"/>
<feature type="chain" id="PRO_5027025838" evidence="15">
    <location>
        <begin position="31"/>
        <end position="906"/>
    </location>
</feature>
<feature type="compositionally biased region" description="Pro residues" evidence="13">
    <location>
        <begin position="441"/>
        <end position="454"/>
    </location>
</feature>
<dbReference type="Gene3D" id="3.30.200.20">
    <property type="entry name" value="Phosphorylase Kinase, domain 1"/>
    <property type="match status" value="1"/>
</dbReference>
<feature type="compositionally biased region" description="Low complexity" evidence="13">
    <location>
        <begin position="868"/>
        <end position="887"/>
    </location>
</feature>
<evidence type="ECO:0000256" key="3">
    <source>
        <dbReference type="ARBA" id="ARBA00022679"/>
    </source>
</evidence>
<evidence type="ECO:0000256" key="11">
    <source>
        <dbReference type="ARBA" id="ARBA00023180"/>
    </source>
</evidence>
<feature type="region of interest" description="Disordered" evidence="13">
    <location>
        <begin position="865"/>
        <end position="906"/>
    </location>
</feature>
<dbReference type="FunFam" id="2.60.120.430:FF:000003">
    <property type="entry name" value="FERONIA receptor-like kinase"/>
    <property type="match status" value="1"/>
</dbReference>
<dbReference type="InterPro" id="IPR045272">
    <property type="entry name" value="ANXUR1/2-like"/>
</dbReference>
<keyword evidence="5 15" id="KW-0732">Signal</keyword>
<protein>
    <submittedName>
        <fullName evidence="18">Receptor-like protein kinase FERONIA</fullName>
    </submittedName>
</protein>
<dbReference type="InterPro" id="IPR008271">
    <property type="entry name" value="Ser/Thr_kinase_AS"/>
</dbReference>
<dbReference type="CDD" id="cd14066">
    <property type="entry name" value="STKc_IRAK"/>
    <property type="match status" value="1"/>
</dbReference>
<keyword evidence="7" id="KW-0418">Kinase</keyword>
<dbReference type="InterPro" id="IPR011009">
    <property type="entry name" value="Kinase-like_dom_sf"/>
</dbReference>
<dbReference type="InterPro" id="IPR017441">
    <property type="entry name" value="Protein_kinase_ATP_BS"/>
</dbReference>
<dbReference type="Gene3D" id="1.10.510.10">
    <property type="entry name" value="Transferase(Phosphotransferase) domain 1"/>
    <property type="match status" value="1"/>
</dbReference>
<reference evidence="18" key="1">
    <citation type="submission" date="2025-08" db="UniProtKB">
        <authorList>
            <consortium name="RefSeq"/>
        </authorList>
    </citation>
    <scope>IDENTIFICATION</scope>
    <source>
        <tissue evidence="18">Young leaves</tissue>
    </source>
</reference>
<dbReference type="GO" id="GO:0016020">
    <property type="term" value="C:membrane"/>
    <property type="evidence" value="ECO:0007669"/>
    <property type="project" value="UniProtKB-SubCell"/>
</dbReference>
<keyword evidence="6 12" id="KW-0547">Nucleotide-binding</keyword>
<dbReference type="FunFam" id="3.30.200.20:FF:000645">
    <property type="entry name" value="Receptor-like protein kinase FERONIA"/>
    <property type="match status" value="1"/>
</dbReference>
<dbReference type="GO" id="GO:0004714">
    <property type="term" value="F:transmembrane receptor protein tyrosine kinase activity"/>
    <property type="evidence" value="ECO:0007669"/>
    <property type="project" value="InterPro"/>
</dbReference>
<dbReference type="Pfam" id="PF12819">
    <property type="entry name" value="Malectin_like"/>
    <property type="match status" value="1"/>
</dbReference>
<dbReference type="GO" id="GO:0010038">
    <property type="term" value="P:response to metal ion"/>
    <property type="evidence" value="ECO:0007669"/>
    <property type="project" value="UniProtKB-ARBA"/>
</dbReference>
<evidence type="ECO:0000256" key="13">
    <source>
        <dbReference type="SAM" id="MobiDB-lite"/>
    </source>
</evidence>
<dbReference type="GeneID" id="111493327"/>
<feature type="transmembrane region" description="Helical" evidence="14">
    <location>
        <begin position="464"/>
        <end position="486"/>
    </location>
</feature>
<evidence type="ECO:0000256" key="10">
    <source>
        <dbReference type="ARBA" id="ARBA00023136"/>
    </source>
</evidence>
<proteinExistence type="predicted"/>
<evidence type="ECO:0000256" key="7">
    <source>
        <dbReference type="ARBA" id="ARBA00022777"/>
    </source>
</evidence>
<feature type="domain" description="Protein kinase" evidence="16">
    <location>
        <begin position="542"/>
        <end position="817"/>
    </location>
</feature>
<dbReference type="SMART" id="SM00220">
    <property type="entry name" value="S_TKc"/>
    <property type="match status" value="1"/>
</dbReference>
<keyword evidence="11" id="KW-0325">Glycoprotein</keyword>
<evidence type="ECO:0000256" key="1">
    <source>
        <dbReference type="ARBA" id="ARBA00004479"/>
    </source>
</evidence>
<dbReference type="PROSITE" id="PS50011">
    <property type="entry name" value="PROTEIN_KINASE_DOM"/>
    <property type="match status" value="1"/>
</dbReference>
<dbReference type="PROSITE" id="PS00107">
    <property type="entry name" value="PROTEIN_KINASE_ATP"/>
    <property type="match status" value="1"/>
</dbReference>
<keyword evidence="4 14" id="KW-0812">Transmembrane</keyword>
<dbReference type="InterPro" id="IPR001245">
    <property type="entry name" value="Ser-Thr/Tyr_kinase_cat_dom"/>
</dbReference>
<organism evidence="17 18">
    <name type="scientific">Cucurbita maxima</name>
    <name type="common">Pumpkin</name>
    <name type="synonym">Winter squash</name>
    <dbReference type="NCBI Taxonomy" id="3661"/>
    <lineage>
        <taxon>Eukaryota</taxon>
        <taxon>Viridiplantae</taxon>
        <taxon>Streptophyta</taxon>
        <taxon>Embryophyta</taxon>
        <taxon>Tracheophyta</taxon>
        <taxon>Spermatophyta</taxon>
        <taxon>Magnoliopsida</taxon>
        <taxon>eudicotyledons</taxon>
        <taxon>Gunneridae</taxon>
        <taxon>Pentapetalae</taxon>
        <taxon>rosids</taxon>
        <taxon>fabids</taxon>
        <taxon>Cucurbitales</taxon>
        <taxon>Cucurbitaceae</taxon>
        <taxon>Cucurbiteae</taxon>
        <taxon>Cucurbita</taxon>
    </lineage>
</organism>
<evidence type="ECO:0000256" key="12">
    <source>
        <dbReference type="PROSITE-ProRule" id="PRU10141"/>
    </source>
</evidence>
<evidence type="ECO:0000256" key="6">
    <source>
        <dbReference type="ARBA" id="ARBA00022741"/>
    </source>
</evidence>
<feature type="binding site" evidence="12">
    <location>
        <position position="571"/>
    </location>
    <ligand>
        <name>ATP</name>
        <dbReference type="ChEBI" id="CHEBI:30616"/>
    </ligand>
</feature>
<gene>
    <name evidence="18" type="primary">LOC111493327</name>
</gene>
<dbReference type="GO" id="GO:0004674">
    <property type="term" value="F:protein serine/threonine kinase activity"/>
    <property type="evidence" value="ECO:0007669"/>
    <property type="project" value="UniProtKB-KW"/>
</dbReference>
<dbReference type="PROSITE" id="PS00108">
    <property type="entry name" value="PROTEIN_KINASE_ST"/>
    <property type="match status" value="1"/>
</dbReference>
<name>A0A6J1KHN3_CUCMA</name>
<dbReference type="FunFam" id="1.10.510.10:FF:000252">
    <property type="entry name" value="Receptor-like protein kinase FERONIA"/>
    <property type="match status" value="1"/>
</dbReference>